<evidence type="ECO:0000256" key="4">
    <source>
        <dbReference type="ARBA" id="ARBA00023136"/>
    </source>
</evidence>
<proteinExistence type="predicted"/>
<reference evidence="8" key="1">
    <citation type="journal article" date="2019" name="Int. J. Syst. Evol. Microbiol.">
        <title>The Global Catalogue of Microorganisms (GCM) 10K type strain sequencing project: providing services to taxonomists for standard genome sequencing and annotation.</title>
        <authorList>
            <consortium name="The Broad Institute Genomics Platform"/>
            <consortium name="The Broad Institute Genome Sequencing Center for Infectious Disease"/>
            <person name="Wu L."/>
            <person name="Ma J."/>
        </authorList>
    </citation>
    <scope>NUCLEOTIDE SEQUENCE [LARGE SCALE GENOMIC DNA]</scope>
    <source>
        <strain evidence="8">JCM 17705</strain>
    </source>
</reference>
<evidence type="ECO:0000256" key="3">
    <source>
        <dbReference type="ARBA" id="ARBA00022729"/>
    </source>
</evidence>
<keyword evidence="4" id="KW-0472">Membrane</keyword>
<feature type="domain" description="Bacterial surface antigen (D15)" evidence="6">
    <location>
        <begin position="362"/>
        <end position="733"/>
    </location>
</feature>
<comment type="caution">
    <text evidence="7">The sequence shown here is derived from an EMBL/GenBank/DDBJ whole genome shotgun (WGS) entry which is preliminary data.</text>
</comment>
<evidence type="ECO:0000256" key="5">
    <source>
        <dbReference type="ARBA" id="ARBA00023237"/>
    </source>
</evidence>
<evidence type="ECO:0000259" key="6">
    <source>
        <dbReference type="Pfam" id="PF01103"/>
    </source>
</evidence>
<dbReference type="InterPro" id="IPR039910">
    <property type="entry name" value="D15-like"/>
</dbReference>
<sequence length="763" mass="86563">MIKNLRYLLFLTILLNACSNTKYLQPGQKLYTGAKVKIEDKDIKKSEASALKTDLTTLLRPKPNSSLLGMRIKLYIYNKTRTTKKSGFKHWLNTKFGEPPVLISAVNMEKNSEILQNRLQNKSYFQALVSGDTITTNKTARVEYTAKTGPGYKIRNVIFPTGTENLDTAIAGTAKQSILKPGDNYDLDVIKTERLRIDARLKEKGFFYFSPEDIIMRVDSTIADHKVDIFVAVKNTTGDRDRRIYTINNIYVYPNYTLRDTSLNLDQAVKYRWYNVVDKRKTIRPFAFKNTVLLQTGDVYNRTNHNNSLNRFVNLGPYKFVKNRFEDVSTDSSKLDIYYFLTPFPRKSLQVELLGRTTSANYTGSQINLNWKHRNAFKGAELLTVTLFGSTDVQVSGQNGGYNVYQVGGQTRLSWPRFIAPFNIRSDNAYIPHTNLTLGFTLINRTKLYTLNSYTGSFGYEWKENAHKTHELNLTNIMFVKPTNVSEEYQRGIDTSNNPALKHVIDKQFTFGPSYGYTYTNTTEDYRTNTIYYNGRVSLSAALYGLVTGADTLGGKVRSLFGAPFNQFVKFENELRFYHKTGSNSNIASRLILGVGLPFGNSTVMPYSQQFFIGGSNSLRGFRARSIGPGSYYAGNNGDAINFLPDQSGDIKIEANLEYRPKLFSIVRGALFLDAGNIWLMRSNGSQPGGTFTKDFLKQFAVDAGVGLRFDVTVLVLRTDLGFPIRKPWLPDGQRWVIDKIDFGNSTWRKQNLIFNLAIGYPF</sequence>
<dbReference type="EMBL" id="BAABFT010000018">
    <property type="protein sequence ID" value="GAA4336840.1"/>
    <property type="molecule type" value="Genomic_DNA"/>
</dbReference>
<dbReference type="Gene3D" id="2.40.160.50">
    <property type="entry name" value="membrane protein fhac: a member of the omp85/tpsb transporter family"/>
    <property type="match status" value="1"/>
</dbReference>
<evidence type="ECO:0000256" key="2">
    <source>
        <dbReference type="ARBA" id="ARBA00022692"/>
    </source>
</evidence>
<evidence type="ECO:0000256" key="1">
    <source>
        <dbReference type="ARBA" id="ARBA00004370"/>
    </source>
</evidence>
<dbReference type="Pfam" id="PF01103">
    <property type="entry name" value="Omp85"/>
    <property type="match status" value="1"/>
</dbReference>
<dbReference type="PANTHER" id="PTHR12815:SF47">
    <property type="entry name" value="TRANSLOCATION AND ASSEMBLY MODULE SUBUNIT TAMA"/>
    <property type="match status" value="1"/>
</dbReference>
<keyword evidence="5" id="KW-0998">Cell outer membrane</keyword>
<protein>
    <submittedName>
        <fullName evidence="7">BamA/TamA family outer membrane protein</fullName>
    </submittedName>
</protein>
<evidence type="ECO:0000313" key="8">
    <source>
        <dbReference type="Proteomes" id="UP001500582"/>
    </source>
</evidence>
<dbReference type="InterPro" id="IPR000184">
    <property type="entry name" value="Bac_surfAg_D15"/>
</dbReference>
<name>A0ABP8HBH6_9SPHI</name>
<accession>A0ABP8HBH6</accession>
<comment type="subcellular location">
    <subcellularLocation>
        <location evidence="1">Membrane</location>
    </subcellularLocation>
</comment>
<dbReference type="Proteomes" id="UP001500582">
    <property type="component" value="Unassembled WGS sequence"/>
</dbReference>
<evidence type="ECO:0000313" key="7">
    <source>
        <dbReference type="EMBL" id="GAA4336840.1"/>
    </source>
</evidence>
<keyword evidence="3" id="KW-0732">Signal</keyword>
<dbReference type="RefSeq" id="WP_345213541.1">
    <property type="nucleotide sequence ID" value="NZ_BAABFT010000018.1"/>
</dbReference>
<gene>
    <name evidence="7" type="ORF">GCM10023149_45950</name>
</gene>
<organism evidence="7 8">
    <name type="scientific">Mucilaginibacter gynuensis</name>
    <dbReference type="NCBI Taxonomy" id="1302236"/>
    <lineage>
        <taxon>Bacteria</taxon>
        <taxon>Pseudomonadati</taxon>
        <taxon>Bacteroidota</taxon>
        <taxon>Sphingobacteriia</taxon>
        <taxon>Sphingobacteriales</taxon>
        <taxon>Sphingobacteriaceae</taxon>
        <taxon>Mucilaginibacter</taxon>
    </lineage>
</organism>
<keyword evidence="2" id="KW-0812">Transmembrane</keyword>
<dbReference type="PANTHER" id="PTHR12815">
    <property type="entry name" value="SORTING AND ASSEMBLY MACHINERY SAMM50 PROTEIN FAMILY MEMBER"/>
    <property type="match status" value="1"/>
</dbReference>
<keyword evidence="8" id="KW-1185">Reference proteome</keyword>